<dbReference type="InterPro" id="IPR057666">
    <property type="entry name" value="DrpA_SLOG"/>
</dbReference>
<feature type="domain" description="Smf/DprA SLOG" evidence="1">
    <location>
        <begin position="4"/>
        <end position="125"/>
    </location>
</feature>
<evidence type="ECO:0000313" key="2">
    <source>
        <dbReference type="EMBL" id="RHB72823.1"/>
    </source>
</evidence>
<dbReference type="Proteomes" id="UP000286114">
    <property type="component" value="Unassembled WGS sequence"/>
</dbReference>
<comment type="caution">
    <text evidence="2">The sequence shown here is derived from an EMBL/GenBank/DDBJ whole genome shotgun (WGS) entry which is preliminary data.</text>
</comment>
<evidence type="ECO:0000259" key="1">
    <source>
        <dbReference type="Pfam" id="PF02481"/>
    </source>
</evidence>
<dbReference type="EMBL" id="QSHA01000007">
    <property type="protein sequence ID" value="RHB72823.1"/>
    <property type="molecule type" value="Genomic_DNA"/>
</dbReference>
<accession>A0A413X8A0</accession>
<evidence type="ECO:0000313" key="3">
    <source>
        <dbReference type="Proteomes" id="UP000286114"/>
    </source>
</evidence>
<dbReference type="Gene3D" id="3.40.50.450">
    <property type="match status" value="1"/>
</dbReference>
<organism evidence="2 3">
    <name type="scientific">Bacteroides uniformis</name>
    <dbReference type="NCBI Taxonomy" id="820"/>
    <lineage>
        <taxon>Bacteria</taxon>
        <taxon>Pseudomonadati</taxon>
        <taxon>Bacteroidota</taxon>
        <taxon>Bacteroidia</taxon>
        <taxon>Bacteroidales</taxon>
        <taxon>Bacteroidaceae</taxon>
        <taxon>Bacteroides</taxon>
    </lineage>
</organism>
<proteinExistence type="predicted"/>
<dbReference type="SUPFAM" id="SSF102405">
    <property type="entry name" value="MCP/YpsA-like"/>
    <property type="match status" value="1"/>
</dbReference>
<dbReference type="AlphaFoldDB" id="A0A413X8A0"/>
<protein>
    <recommendedName>
        <fullName evidence="1">Smf/DprA SLOG domain-containing protein</fullName>
    </recommendedName>
</protein>
<name>A0A413X8A0_BACUN</name>
<sequence length="152" mass="16988">MDLSGNKELLDRYLVAFFASRTAPPEALDLAKRWAHEIAQTDKIVISGFHSPIERTVLDILLANGCSVVVALGRSLYRKIPMHLQAAYDSNRVLFVSFRDYSRPSFSNSQIRNWLTADLASEVVFAPFDNSSQLSSLHYSIAHSSTPCTIIK</sequence>
<gene>
    <name evidence="2" type="ORF">DW873_10795</name>
</gene>
<reference evidence="2 3" key="1">
    <citation type="submission" date="2018-08" db="EMBL/GenBank/DDBJ databases">
        <title>A genome reference for cultivated species of the human gut microbiota.</title>
        <authorList>
            <person name="Zou Y."/>
            <person name="Xue W."/>
            <person name="Luo G."/>
        </authorList>
    </citation>
    <scope>NUCLEOTIDE SEQUENCE [LARGE SCALE GENOMIC DNA]</scope>
    <source>
        <strain evidence="2 3">AM39-1</strain>
    </source>
</reference>
<dbReference type="Pfam" id="PF02481">
    <property type="entry name" value="DNA_processg_A"/>
    <property type="match status" value="1"/>
</dbReference>